<evidence type="ECO:0000313" key="3">
    <source>
        <dbReference type="Proteomes" id="UP000045842"/>
    </source>
</evidence>
<dbReference type="AlphaFoldDB" id="A0A655JIR9"/>
<accession>A0A655JIR9</accession>
<sequence length="52" mass="5299">MVTPAGETPTTPAGNVPATLDERPALLLPPREQPATADNHASAKTIAHSRGA</sequence>
<gene>
    <name evidence="2" type="ORF">ERS007679_03034</name>
</gene>
<reference evidence="2 3" key="1">
    <citation type="submission" date="2015-03" db="EMBL/GenBank/DDBJ databases">
        <authorList>
            <consortium name="Pathogen Informatics"/>
        </authorList>
    </citation>
    <scope>NUCLEOTIDE SEQUENCE [LARGE SCALE GENOMIC DNA]</scope>
    <source>
        <strain evidence="2 3">G09801536</strain>
    </source>
</reference>
<feature type="compositionally biased region" description="Low complexity" evidence="1">
    <location>
        <begin position="1"/>
        <end position="14"/>
    </location>
</feature>
<dbReference type="EMBL" id="CSAD01000491">
    <property type="protein sequence ID" value="COW06435.1"/>
    <property type="molecule type" value="Genomic_DNA"/>
</dbReference>
<evidence type="ECO:0000313" key="2">
    <source>
        <dbReference type="EMBL" id="COW06435.1"/>
    </source>
</evidence>
<proteinExistence type="predicted"/>
<dbReference type="Proteomes" id="UP000045842">
    <property type="component" value="Unassembled WGS sequence"/>
</dbReference>
<protein>
    <submittedName>
        <fullName evidence="2">Uncharacterized protein</fullName>
    </submittedName>
</protein>
<feature type="region of interest" description="Disordered" evidence="1">
    <location>
        <begin position="1"/>
        <end position="52"/>
    </location>
</feature>
<organism evidence="2 3">
    <name type="scientific">Mycobacterium tuberculosis</name>
    <dbReference type="NCBI Taxonomy" id="1773"/>
    <lineage>
        <taxon>Bacteria</taxon>
        <taxon>Bacillati</taxon>
        <taxon>Actinomycetota</taxon>
        <taxon>Actinomycetes</taxon>
        <taxon>Mycobacteriales</taxon>
        <taxon>Mycobacteriaceae</taxon>
        <taxon>Mycobacterium</taxon>
        <taxon>Mycobacterium tuberculosis complex</taxon>
    </lineage>
</organism>
<name>A0A655JIR9_MYCTX</name>
<evidence type="ECO:0000256" key="1">
    <source>
        <dbReference type="SAM" id="MobiDB-lite"/>
    </source>
</evidence>